<keyword evidence="2" id="KW-1185">Reference proteome</keyword>
<comment type="caution">
    <text evidence="1">The sequence shown here is derived from an EMBL/GenBank/DDBJ whole genome shotgun (WGS) entry which is preliminary data.</text>
</comment>
<organism evidence="1 2">
    <name type="scientific">Macrosiphum euphorbiae</name>
    <name type="common">potato aphid</name>
    <dbReference type="NCBI Taxonomy" id="13131"/>
    <lineage>
        <taxon>Eukaryota</taxon>
        <taxon>Metazoa</taxon>
        <taxon>Ecdysozoa</taxon>
        <taxon>Arthropoda</taxon>
        <taxon>Hexapoda</taxon>
        <taxon>Insecta</taxon>
        <taxon>Pterygota</taxon>
        <taxon>Neoptera</taxon>
        <taxon>Paraneoptera</taxon>
        <taxon>Hemiptera</taxon>
        <taxon>Sternorrhyncha</taxon>
        <taxon>Aphidomorpha</taxon>
        <taxon>Aphidoidea</taxon>
        <taxon>Aphididae</taxon>
        <taxon>Macrosiphini</taxon>
        <taxon>Macrosiphum</taxon>
    </lineage>
</organism>
<gene>
    <name evidence="1" type="ORF">MEUPH1_LOCUS24994</name>
</gene>
<reference evidence="1 2" key="1">
    <citation type="submission" date="2023-01" db="EMBL/GenBank/DDBJ databases">
        <authorList>
            <person name="Whitehead M."/>
        </authorList>
    </citation>
    <scope>NUCLEOTIDE SEQUENCE [LARGE SCALE GENOMIC DNA]</scope>
</reference>
<protein>
    <submittedName>
        <fullName evidence="1">Uncharacterized protein</fullName>
    </submittedName>
</protein>
<name>A0AAV0XQP5_9HEMI</name>
<sequence>MSDEIMSQCHFSYMDESIPISLEELG</sequence>
<feature type="non-terminal residue" evidence="1">
    <location>
        <position position="26"/>
    </location>
</feature>
<dbReference type="EMBL" id="CARXXK010000628">
    <property type="protein sequence ID" value="CAI6370924.1"/>
    <property type="molecule type" value="Genomic_DNA"/>
</dbReference>
<evidence type="ECO:0000313" key="2">
    <source>
        <dbReference type="Proteomes" id="UP001160148"/>
    </source>
</evidence>
<proteinExistence type="predicted"/>
<dbReference type="AlphaFoldDB" id="A0AAV0XQP5"/>
<accession>A0AAV0XQP5</accession>
<dbReference type="Proteomes" id="UP001160148">
    <property type="component" value="Unassembled WGS sequence"/>
</dbReference>
<evidence type="ECO:0000313" key="1">
    <source>
        <dbReference type="EMBL" id="CAI6370924.1"/>
    </source>
</evidence>